<keyword evidence="2" id="KW-1185">Reference proteome</keyword>
<evidence type="ECO:0000313" key="2">
    <source>
        <dbReference type="Proteomes" id="UP000317214"/>
    </source>
</evidence>
<dbReference type="EMBL" id="CP032485">
    <property type="protein sequence ID" value="QDH24592.1"/>
    <property type="molecule type" value="Genomic_DNA"/>
</dbReference>
<sequence length="110" mass="12687">MHFLKSPTLSKPEDTHFIHILEWRKYLRQIENASVFNTSSSMWGEVSVIECTMHGTPMVFALIRKFNGKPLGHGFAWQRGRLQAELKTLEKPKDLAHAVLFFGDFITDLL</sequence>
<dbReference type="OrthoDB" id="7282155at2"/>
<name>A0A4Y6V3B7_9PROT</name>
<dbReference type="RefSeq" id="WP_141492436.1">
    <property type="nucleotide sequence ID" value="NZ_CP032485.1"/>
</dbReference>
<dbReference type="AlphaFoldDB" id="A0A4Y6V3B7"/>
<accession>A0A4Y6V3B7</accession>
<reference evidence="1 2" key="1">
    <citation type="submission" date="2018-09" db="EMBL/GenBank/DDBJ databases">
        <title>The complete genome sequence of Neokomagataea tanensis NBRC 106556(T).</title>
        <authorList>
            <person name="Chua K.-O."/>
            <person name="See-Too W.-S."/>
            <person name="Hong K.-W."/>
            <person name="Yin W.-F."/>
            <person name="Chan K.-G."/>
        </authorList>
    </citation>
    <scope>NUCLEOTIDE SEQUENCE [LARGE SCALE GENOMIC DNA]</scope>
    <source>
        <strain evidence="2">AH13 \ NBRC 106556</strain>
    </source>
</reference>
<dbReference type="Proteomes" id="UP000317214">
    <property type="component" value="Chromosome"/>
</dbReference>
<proteinExistence type="predicted"/>
<protein>
    <submittedName>
        <fullName evidence="1">Uncharacterized protein</fullName>
    </submittedName>
</protein>
<gene>
    <name evidence="1" type="ORF">D5366_04325</name>
</gene>
<organism evidence="1 2">
    <name type="scientific">Neokomagataea tanensis</name>
    <dbReference type="NCBI Taxonomy" id="661191"/>
    <lineage>
        <taxon>Bacteria</taxon>
        <taxon>Pseudomonadati</taxon>
        <taxon>Pseudomonadota</taxon>
        <taxon>Alphaproteobacteria</taxon>
        <taxon>Acetobacterales</taxon>
        <taxon>Acetobacteraceae</taxon>
        <taxon>Neokomagataea</taxon>
    </lineage>
</organism>
<dbReference type="KEGG" id="ntn:D5366_04325"/>
<evidence type="ECO:0000313" key="1">
    <source>
        <dbReference type="EMBL" id="QDH24592.1"/>
    </source>
</evidence>